<accession>A0ABV7DQ90</accession>
<organism evidence="1 2">
    <name type="scientific">Shinella pollutisoli</name>
    <dbReference type="NCBI Taxonomy" id="2250594"/>
    <lineage>
        <taxon>Bacteria</taxon>
        <taxon>Pseudomonadati</taxon>
        <taxon>Pseudomonadota</taxon>
        <taxon>Alphaproteobacteria</taxon>
        <taxon>Hyphomicrobiales</taxon>
        <taxon>Rhizobiaceae</taxon>
        <taxon>Shinella</taxon>
    </lineage>
</organism>
<evidence type="ECO:0000313" key="1">
    <source>
        <dbReference type="EMBL" id="MFC3076357.1"/>
    </source>
</evidence>
<keyword evidence="2" id="KW-1185">Reference proteome</keyword>
<name>A0ABV7DQ90_9HYPH</name>
<dbReference type="EMBL" id="JBHRSP010000053">
    <property type="protein sequence ID" value="MFC3076357.1"/>
    <property type="molecule type" value="Genomic_DNA"/>
</dbReference>
<gene>
    <name evidence="1" type="ORF">ACFOHH_24810</name>
</gene>
<evidence type="ECO:0000313" key="2">
    <source>
        <dbReference type="Proteomes" id="UP001595377"/>
    </source>
</evidence>
<comment type="caution">
    <text evidence="1">The sequence shown here is derived from an EMBL/GenBank/DDBJ whole genome shotgun (WGS) entry which is preliminary data.</text>
</comment>
<protein>
    <submittedName>
        <fullName evidence="1">Uncharacterized protein</fullName>
    </submittedName>
</protein>
<dbReference type="Proteomes" id="UP001595377">
    <property type="component" value="Unassembled WGS sequence"/>
</dbReference>
<dbReference type="RefSeq" id="WP_257316672.1">
    <property type="nucleotide sequence ID" value="NZ_JANFDG010000021.1"/>
</dbReference>
<proteinExistence type="predicted"/>
<reference evidence="2" key="1">
    <citation type="journal article" date="2019" name="Int. J. Syst. Evol. Microbiol.">
        <title>The Global Catalogue of Microorganisms (GCM) 10K type strain sequencing project: providing services to taxonomists for standard genome sequencing and annotation.</title>
        <authorList>
            <consortium name="The Broad Institute Genomics Platform"/>
            <consortium name="The Broad Institute Genome Sequencing Center for Infectious Disease"/>
            <person name="Wu L."/>
            <person name="Ma J."/>
        </authorList>
    </citation>
    <scope>NUCLEOTIDE SEQUENCE [LARGE SCALE GENOMIC DNA]</scope>
    <source>
        <strain evidence="2">KCTC 52677</strain>
    </source>
</reference>
<sequence length="83" mass="8706">MTTHRLAVVPATVTMEAVELADGTALAVEVAHPRRRYAVVHQDAGGTEILSMHDDEAEAVAAYKMLAVQLEQLAGAPAGAVLQ</sequence>